<keyword evidence="2" id="KW-0812">Transmembrane</keyword>
<gene>
    <name evidence="3" type="ORF">SAY86_018831</name>
</gene>
<proteinExistence type="predicted"/>
<sequence length="526" mass="60652">MENGDANQHVFPLTSLQIGDLQSYLSELSVFLAFESKKFYILVDNRPWQNFKSRTAQLWQLMVTKSRLSPFANTKARRQKKKGKQTLFKAETCEKKKLEKWSYLIDAASAPHKKVLLPVKKLRKSLQLSSEFQKTLYGFIIFEVEWDNVRGINYLNELQTDTSLALEVKLMKRWEFDSIDQAANCISSWFTGTLVEHLILNDYLNTSIGYVFHDAKEEFPGSCIGSRDKSCSSYSSVRENSPRRAGGRFSVLSAFENGEHSGMHTLPLKRRKLTKFTQNDRELGHYSDERQYESEDSSESSSATGDENSIDSFNYNDSLIIFRFNDHDLPFKLRKIIMSDVRLLTLLESGLPSWVILLQSYPVFCHFYRPWMFPLARTLYMIISIVTVLIGFYDLYKNVPVLKATVAHLCGPLLDWIETWEMVTRIKYLGTMLFLHNCQKALKWLLMMSNTTRSFFSVIAQPFVGPLSELLPLWNAFTEVVYSFCSIISMMVGSTCSLVADLVEILLMPFWLLLSLVWTIGVCEKL</sequence>
<keyword evidence="2" id="KW-0472">Membrane</keyword>
<evidence type="ECO:0000313" key="3">
    <source>
        <dbReference type="EMBL" id="KAK4784463.1"/>
    </source>
</evidence>
<evidence type="ECO:0000256" key="1">
    <source>
        <dbReference type="SAM" id="MobiDB-lite"/>
    </source>
</evidence>
<comment type="caution">
    <text evidence="3">The sequence shown here is derived from an EMBL/GenBank/DDBJ whole genome shotgun (WGS) entry which is preliminary data.</text>
</comment>
<feature type="transmembrane region" description="Helical" evidence="2">
    <location>
        <begin position="378"/>
        <end position="396"/>
    </location>
</feature>
<name>A0AAN7LK09_TRANT</name>
<reference evidence="3 4" key="1">
    <citation type="journal article" date="2023" name="Hortic Res">
        <title>Pangenome of water caltrop reveals structural variations and asymmetric subgenome divergence after allopolyploidization.</title>
        <authorList>
            <person name="Zhang X."/>
            <person name="Chen Y."/>
            <person name="Wang L."/>
            <person name="Yuan Y."/>
            <person name="Fang M."/>
            <person name="Shi L."/>
            <person name="Lu R."/>
            <person name="Comes H.P."/>
            <person name="Ma Y."/>
            <person name="Chen Y."/>
            <person name="Huang G."/>
            <person name="Zhou Y."/>
            <person name="Zheng Z."/>
            <person name="Qiu Y."/>
        </authorList>
    </citation>
    <scope>NUCLEOTIDE SEQUENCE [LARGE SCALE GENOMIC DNA]</scope>
    <source>
        <strain evidence="3">F231</strain>
    </source>
</reference>
<dbReference type="Proteomes" id="UP001346149">
    <property type="component" value="Unassembled WGS sequence"/>
</dbReference>
<evidence type="ECO:0000256" key="2">
    <source>
        <dbReference type="SAM" id="Phobius"/>
    </source>
</evidence>
<dbReference type="PANTHER" id="PTHR34553">
    <property type="entry name" value="OS05G0597400 PROTEIN"/>
    <property type="match status" value="1"/>
</dbReference>
<protein>
    <submittedName>
        <fullName evidence="3">Uncharacterized protein</fullName>
    </submittedName>
</protein>
<keyword evidence="4" id="KW-1185">Reference proteome</keyword>
<evidence type="ECO:0000313" key="4">
    <source>
        <dbReference type="Proteomes" id="UP001346149"/>
    </source>
</evidence>
<dbReference type="PANTHER" id="PTHR34553:SF4">
    <property type="entry name" value="G1_S-SPECIFIC CYCLIN-E PROTEIN"/>
    <property type="match status" value="1"/>
</dbReference>
<accession>A0AAN7LK09</accession>
<dbReference type="EMBL" id="JAXQNO010000014">
    <property type="protein sequence ID" value="KAK4784463.1"/>
    <property type="molecule type" value="Genomic_DNA"/>
</dbReference>
<feature type="region of interest" description="Disordered" evidence="1">
    <location>
        <begin position="287"/>
        <end position="309"/>
    </location>
</feature>
<feature type="transmembrane region" description="Helical" evidence="2">
    <location>
        <begin position="506"/>
        <end position="523"/>
    </location>
</feature>
<organism evidence="3 4">
    <name type="scientific">Trapa natans</name>
    <name type="common">Water chestnut</name>
    <dbReference type="NCBI Taxonomy" id="22666"/>
    <lineage>
        <taxon>Eukaryota</taxon>
        <taxon>Viridiplantae</taxon>
        <taxon>Streptophyta</taxon>
        <taxon>Embryophyta</taxon>
        <taxon>Tracheophyta</taxon>
        <taxon>Spermatophyta</taxon>
        <taxon>Magnoliopsida</taxon>
        <taxon>eudicotyledons</taxon>
        <taxon>Gunneridae</taxon>
        <taxon>Pentapetalae</taxon>
        <taxon>rosids</taxon>
        <taxon>malvids</taxon>
        <taxon>Myrtales</taxon>
        <taxon>Lythraceae</taxon>
        <taxon>Trapa</taxon>
    </lineage>
</organism>
<dbReference type="AlphaFoldDB" id="A0AAN7LK09"/>
<keyword evidence="2" id="KW-1133">Transmembrane helix</keyword>